<keyword evidence="1" id="KW-1133">Transmembrane helix</keyword>
<dbReference type="GO" id="GO:0010468">
    <property type="term" value="P:regulation of gene expression"/>
    <property type="evidence" value="ECO:0007669"/>
    <property type="project" value="InterPro"/>
</dbReference>
<feature type="transmembrane region" description="Helical" evidence="1">
    <location>
        <begin position="68"/>
        <end position="86"/>
    </location>
</feature>
<dbReference type="EMBL" id="QLMK01000002">
    <property type="protein sequence ID" value="RAK32010.1"/>
    <property type="molecule type" value="Genomic_DNA"/>
</dbReference>
<dbReference type="Pfam" id="PF05145">
    <property type="entry name" value="AbrB"/>
    <property type="match status" value="1"/>
</dbReference>
<dbReference type="InterPro" id="IPR017516">
    <property type="entry name" value="AbrB_dup"/>
</dbReference>
<evidence type="ECO:0000313" key="3">
    <source>
        <dbReference type="Proteomes" id="UP000249453"/>
    </source>
</evidence>
<feature type="transmembrane region" description="Helical" evidence="1">
    <location>
        <begin position="155"/>
        <end position="176"/>
    </location>
</feature>
<keyword evidence="1" id="KW-0812">Transmembrane</keyword>
<protein>
    <recommendedName>
        <fullName evidence="4">Ammonia monooxygenase</fullName>
    </recommendedName>
</protein>
<reference evidence="2 3" key="1">
    <citation type="submission" date="2018-06" db="EMBL/GenBank/DDBJ databases">
        <title>Genomic Encyclopedia of Type Strains, Phase IV (KMG-IV): sequencing the most valuable type-strain genomes for metagenomic binning, comparative biology and taxonomic classification.</title>
        <authorList>
            <person name="Goeker M."/>
        </authorList>
    </citation>
    <scope>NUCLEOTIDE SEQUENCE [LARGE SCALE GENOMIC DNA]</scope>
    <source>
        <strain evidence="2 3">DSM 26720</strain>
    </source>
</reference>
<proteinExistence type="predicted"/>
<accession>A0A364JXJ6</accession>
<dbReference type="Proteomes" id="UP000249453">
    <property type="component" value="Unassembled WGS sequence"/>
</dbReference>
<dbReference type="PANTHER" id="PTHR38457:SF1">
    <property type="entry name" value="REGULATOR ABRB-RELATED"/>
    <property type="match status" value="1"/>
</dbReference>
<dbReference type="NCBIfam" id="TIGR03082">
    <property type="entry name" value="Gneg_AbrB_dup"/>
    <property type="match status" value="1"/>
</dbReference>
<sequence length="277" mass="29255">MGQHLTAILLSTGFALLASTAIGYLLARFQIVPGTTAVWGISPGAAAAITLLAGSFGADARLVAFMQYLRVVLVATVASLVLMFTSDTETPTPNAIEWFPTIEWATLLPTLALVLGGAYLGNRLRIPSGAMLVPLVLGAFLQDMAILVIDLPPWLLAISYILIGWRIGLGFSRAILAHAARALPAVLAATLLLIALCVLFGMALGHVLELDPLTAYLATSPGGADTIAIIAASSDVDLPFIIALQTSRFFIVLLVGPTIARFVARRVDNSRVDKRIK</sequence>
<comment type="caution">
    <text evidence="2">The sequence shown here is derived from an EMBL/GenBank/DDBJ whole genome shotgun (WGS) entry which is preliminary data.</text>
</comment>
<feature type="transmembrane region" description="Helical" evidence="1">
    <location>
        <begin position="37"/>
        <end position="56"/>
    </location>
</feature>
<feature type="transmembrane region" description="Helical" evidence="1">
    <location>
        <begin position="132"/>
        <end position="149"/>
    </location>
</feature>
<keyword evidence="1" id="KW-0472">Membrane</keyword>
<evidence type="ECO:0000256" key="1">
    <source>
        <dbReference type="SAM" id="Phobius"/>
    </source>
</evidence>
<evidence type="ECO:0008006" key="4">
    <source>
        <dbReference type="Google" id="ProtNLM"/>
    </source>
</evidence>
<feature type="transmembrane region" description="Helical" evidence="1">
    <location>
        <begin position="240"/>
        <end position="264"/>
    </location>
</feature>
<keyword evidence="3" id="KW-1185">Reference proteome</keyword>
<dbReference type="GO" id="GO:0016020">
    <property type="term" value="C:membrane"/>
    <property type="evidence" value="ECO:0007669"/>
    <property type="project" value="InterPro"/>
</dbReference>
<feature type="transmembrane region" description="Helical" evidence="1">
    <location>
        <begin position="98"/>
        <end position="120"/>
    </location>
</feature>
<dbReference type="AlphaFoldDB" id="A0A364JXJ6"/>
<dbReference type="RefSeq" id="WP_342634714.1">
    <property type="nucleotide sequence ID" value="NZ_JBHEEY010000003.1"/>
</dbReference>
<dbReference type="PANTHER" id="PTHR38457">
    <property type="entry name" value="REGULATOR ABRB-RELATED"/>
    <property type="match status" value="1"/>
</dbReference>
<organism evidence="2 3">
    <name type="scientific">Falsochrobactrum ovis</name>
    <dbReference type="NCBI Taxonomy" id="1293442"/>
    <lineage>
        <taxon>Bacteria</taxon>
        <taxon>Pseudomonadati</taxon>
        <taxon>Pseudomonadota</taxon>
        <taxon>Alphaproteobacteria</taxon>
        <taxon>Hyphomicrobiales</taxon>
        <taxon>Brucellaceae</taxon>
        <taxon>Falsochrobactrum</taxon>
    </lineage>
</organism>
<name>A0A364JXJ6_9HYPH</name>
<dbReference type="InterPro" id="IPR007820">
    <property type="entry name" value="AbrB_fam"/>
</dbReference>
<feature type="transmembrane region" description="Helical" evidence="1">
    <location>
        <begin position="183"/>
        <end position="204"/>
    </location>
</feature>
<gene>
    <name evidence="2" type="ORF">C7374_1024</name>
</gene>
<evidence type="ECO:0000313" key="2">
    <source>
        <dbReference type="EMBL" id="RAK32010.1"/>
    </source>
</evidence>